<dbReference type="GO" id="GO:0015935">
    <property type="term" value="C:small ribosomal subunit"/>
    <property type="evidence" value="ECO:0007669"/>
    <property type="project" value="InterPro"/>
</dbReference>
<dbReference type="PRINTS" id="PR00971">
    <property type="entry name" value="RIBOSOMALS10"/>
</dbReference>
<dbReference type="InterPro" id="IPR005729">
    <property type="entry name" value="Ribosomal_uS10_euk/arc"/>
</dbReference>
<gene>
    <name evidence="5" type="ORF">BN1204_006070</name>
</gene>
<dbReference type="NCBIfam" id="TIGR01046">
    <property type="entry name" value="uS10_euk_arch"/>
    <property type="match status" value="1"/>
</dbReference>
<name>A0A0F7U7U0_NEOCL</name>
<dbReference type="PANTHER" id="PTHR11700">
    <property type="entry name" value="30S RIBOSOMAL PROTEIN S10 FAMILY MEMBER"/>
    <property type="match status" value="1"/>
</dbReference>
<comment type="similarity">
    <text evidence="1">Belongs to the universal ribosomal protein uS10 family.</text>
</comment>
<dbReference type="EMBL" id="LN714476">
    <property type="protein sequence ID" value="CEL64725.1"/>
    <property type="molecule type" value="Genomic_DNA"/>
</dbReference>
<dbReference type="FunFam" id="3.30.70.600:FF:000002">
    <property type="entry name" value="40S ribosomal protein S20"/>
    <property type="match status" value="1"/>
</dbReference>
<evidence type="ECO:0000256" key="2">
    <source>
        <dbReference type="ARBA" id="ARBA00022980"/>
    </source>
</evidence>
<dbReference type="Pfam" id="PF00338">
    <property type="entry name" value="Ribosomal_S10"/>
    <property type="match status" value="1"/>
</dbReference>
<keyword evidence="2 5" id="KW-0689">Ribosomal protein</keyword>
<proteinExistence type="inferred from homology"/>
<dbReference type="InterPro" id="IPR027486">
    <property type="entry name" value="Ribosomal_uS10_dom"/>
</dbReference>
<protein>
    <submittedName>
        <fullName evidence="5">30S ribosomal protein S10P, related</fullName>
    </submittedName>
</protein>
<evidence type="ECO:0000259" key="4">
    <source>
        <dbReference type="SMART" id="SM01403"/>
    </source>
</evidence>
<dbReference type="SUPFAM" id="SSF54999">
    <property type="entry name" value="Ribosomal protein S10"/>
    <property type="match status" value="1"/>
</dbReference>
<dbReference type="Gene3D" id="3.30.70.600">
    <property type="entry name" value="Ribosomal protein S10 domain"/>
    <property type="match status" value="1"/>
</dbReference>
<organism evidence="5">
    <name type="scientific">Neospora caninum (strain Liverpool)</name>
    <dbReference type="NCBI Taxonomy" id="572307"/>
    <lineage>
        <taxon>Eukaryota</taxon>
        <taxon>Sar</taxon>
        <taxon>Alveolata</taxon>
        <taxon>Apicomplexa</taxon>
        <taxon>Conoidasida</taxon>
        <taxon>Coccidia</taxon>
        <taxon>Eucoccidiorida</taxon>
        <taxon>Eimeriorina</taxon>
        <taxon>Sarcocystidae</taxon>
        <taxon>Neospora</taxon>
    </lineage>
</organism>
<feature type="domain" description="Small ribosomal subunit protein uS10" evidence="4">
    <location>
        <begin position="139"/>
        <end position="233"/>
    </location>
</feature>
<dbReference type="GO" id="GO:0003735">
    <property type="term" value="F:structural constituent of ribosome"/>
    <property type="evidence" value="ECO:0007669"/>
    <property type="project" value="InterPro"/>
</dbReference>
<dbReference type="HAMAP" id="MF_00508">
    <property type="entry name" value="Ribosomal_uS10"/>
    <property type="match status" value="1"/>
</dbReference>
<reference evidence="5" key="1">
    <citation type="journal article" date="2015" name="PLoS ONE">
        <title>Comprehensive Evaluation of Toxoplasma gondii VEG and Neospora caninum LIV Genomes with Tachyzoite Stage Transcriptome and Proteome Defines Novel Transcript Features.</title>
        <authorList>
            <person name="Ramaprasad A."/>
            <person name="Mourier T."/>
            <person name="Naeem R."/>
            <person name="Malas T.B."/>
            <person name="Moussa E."/>
            <person name="Panigrahi A."/>
            <person name="Vermont S.J."/>
            <person name="Otto T.D."/>
            <person name="Wastling J."/>
            <person name="Pain A."/>
        </authorList>
    </citation>
    <scope>NUCLEOTIDE SEQUENCE</scope>
    <source>
        <strain evidence="5">Liverpool</strain>
    </source>
</reference>
<dbReference type="AlphaFoldDB" id="A0A0F7U7U0"/>
<dbReference type="GO" id="GO:0006412">
    <property type="term" value="P:translation"/>
    <property type="evidence" value="ECO:0007669"/>
    <property type="project" value="InterPro"/>
</dbReference>
<dbReference type="SMART" id="SM01403">
    <property type="entry name" value="Ribosomal_S10"/>
    <property type="match status" value="1"/>
</dbReference>
<dbReference type="InterPro" id="IPR001848">
    <property type="entry name" value="Ribosomal_uS10"/>
</dbReference>
<accession>A0A0F7U7U0</accession>
<keyword evidence="3" id="KW-0687">Ribonucleoprotein</keyword>
<dbReference type="InterPro" id="IPR036838">
    <property type="entry name" value="Ribosomal_uS10_dom_sf"/>
</dbReference>
<evidence type="ECO:0000256" key="1">
    <source>
        <dbReference type="ARBA" id="ARBA00007102"/>
    </source>
</evidence>
<evidence type="ECO:0000256" key="3">
    <source>
        <dbReference type="ARBA" id="ARBA00023274"/>
    </source>
</evidence>
<evidence type="ECO:0000313" key="5">
    <source>
        <dbReference type="EMBL" id="CEL64725.1"/>
    </source>
</evidence>
<sequence length="237" mass="27200">MFSGVDTRPLYPPKRRLERRFSVQKRPTKNRKKCVFCVLEAPPELCAFPLLPPHVKLRQPSPPFRLRQKELPSNSRAPPTGVGVPQFTFLLLREGRRFPSCPSSCFFLKTQRENYRTAKMSKLVKGGLEGEEQRLHRIRITLTSKDLRSIERVCTELINGAKEKNLQVAGPVRLPVKTLRITTRKSPCGEGTNTWDRFELRIYKRLIDLHSPSDVVKQITSINIDPGVEVEVTIIDM</sequence>